<gene>
    <name evidence="1" type="ORF">NP493_6495g00004</name>
</gene>
<reference evidence="1" key="1">
    <citation type="journal article" date="2023" name="Mol. Biol. Evol.">
        <title>Third-Generation Sequencing Reveals the Adaptive Role of the Epigenome in Three Deep-Sea Polychaetes.</title>
        <authorList>
            <person name="Perez M."/>
            <person name="Aroh O."/>
            <person name="Sun Y."/>
            <person name="Lan Y."/>
            <person name="Juniper S.K."/>
            <person name="Young C.R."/>
            <person name="Angers B."/>
            <person name="Qian P.Y."/>
        </authorList>
    </citation>
    <scope>NUCLEOTIDE SEQUENCE</scope>
    <source>
        <strain evidence="1">R07B-5</strain>
    </source>
</reference>
<dbReference type="Proteomes" id="UP001209878">
    <property type="component" value="Unassembled WGS sequence"/>
</dbReference>
<accession>A0AAD9IRS9</accession>
<dbReference type="AlphaFoldDB" id="A0AAD9IRS9"/>
<name>A0AAD9IRS9_RIDPI</name>
<protein>
    <submittedName>
        <fullName evidence="1">Uncharacterized protein</fullName>
    </submittedName>
</protein>
<keyword evidence="2" id="KW-1185">Reference proteome</keyword>
<evidence type="ECO:0000313" key="1">
    <source>
        <dbReference type="EMBL" id="KAK2139353.1"/>
    </source>
</evidence>
<proteinExistence type="predicted"/>
<comment type="caution">
    <text evidence="1">The sequence shown here is derived from an EMBL/GenBank/DDBJ whole genome shotgun (WGS) entry which is preliminary data.</text>
</comment>
<evidence type="ECO:0000313" key="2">
    <source>
        <dbReference type="Proteomes" id="UP001209878"/>
    </source>
</evidence>
<sequence>MWRSVSVVSITTAIVEHLAGVEPVTAPRPVPRRVHAVCQITRVRRTVRVTSSRRHGTFPPASRRCRHVRSVCRRRIELWEIYTACTFRHRRRRQHLRHRAALQVLLGKVERVRLLRDRRQLACATSLIRRLRLASGVRARTTGPVR</sequence>
<dbReference type="EMBL" id="JAODUO010006479">
    <property type="protein sequence ID" value="KAK2139353.1"/>
    <property type="molecule type" value="Genomic_DNA"/>
</dbReference>
<organism evidence="1 2">
    <name type="scientific">Ridgeia piscesae</name>
    <name type="common">Tubeworm</name>
    <dbReference type="NCBI Taxonomy" id="27915"/>
    <lineage>
        <taxon>Eukaryota</taxon>
        <taxon>Metazoa</taxon>
        <taxon>Spiralia</taxon>
        <taxon>Lophotrochozoa</taxon>
        <taxon>Annelida</taxon>
        <taxon>Polychaeta</taxon>
        <taxon>Sedentaria</taxon>
        <taxon>Canalipalpata</taxon>
        <taxon>Sabellida</taxon>
        <taxon>Siboglinidae</taxon>
        <taxon>Ridgeia</taxon>
    </lineage>
</organism>